<feature type="transmembrane region" description="Helical" evidence="1">
    <location>
        <begin position="243"/>
        <end position="259"/>
    </location>
</feature>
<dbReference type="EMBL" id="BARS01033121">
    <property type="protein sequence ID" value="GAG22278.1"/>
    <property type="molecule type" value="Genomic_DNA"/>
</dbReference>
<feature type="domain" description="DUF5671" evidence="2">
    <location>
        <begin position="3"/>
        <end position="89"/>
    </location>
</feature>
<proteinExistence type="predicted"/>
<evidence type="ECO:0000256" key="1">
    <source>
        <dbReference type="SAM" id="Phobius"/>
    </source>
</evidence>
<organism evidence="3">
    <name type="scientific">marine sediment metagenome</name>
    <dbReference type="NCBI Taxonomy" id="412755"/>
    <lineage>
        <taxon>unclassified sequences</taxon>
        <taxon>metagenomes</taxon>
        <taxon>ecological metagenomes</taxon>
    </lineage>
</organism>
<feature type="transmembrane region" description="Helical" evidence="1">
    <location>
        <begin position="158"/>
        <end position="176"/>
    </location>
</feature>
<keyword evidence="1" id="KW-0812">Transmembrane</keyword>
<keyword evidence="1" id="KW-0472">Membrane</keyword>
<feature type="non-terminal residue" evidence="3">
    <location>
        <position position="1"/>
    </location>
</feature>
<evidence type="ECO:0000313" key="3">
    <source>
        <dbReference type="EMBL" id="GAG22278.1"/>
    </source>
</evidence>
<dbReference type="InterPro" id="IPR043728">
    <property type="entry name" value="DUF5671"/>
</dbReference>
<comment type="caution">
    <text evidence="3">The sequence shown here is derived from an EMBL/GenBank/DDBJ whole genome shotgun (WGS) entry which is preliminary data.</text>
</comment>
<reference evidence="3" key="1">
    <citation type="journal article" date="2014" name="Front. Microbiol.">
        <title>High frequency of phylogenetically diverse reductive dehalogenase-homologous genes in deep subseafloor sedimentary metagenomes.</title>
        <authorList>
            <person name="Kawai M."/>
            <person name="Futagami T."/>
            <person name="Toyoda A."/>
            <person name="Takaki Y."/>
            <person name="Nishi S."/>
            <person name="Hori S."/>
            <person name="Arai W."/>
            <person name="Tsubouchi T."/>
            <person name="Morono Y."/>
            <person name="Uchiyama I."/>
            <person name="Ito T."/>
            <person name="Fujiyama A."/>
            <person name="Inagaki F."/>
            <person name="Takami H."/>
        </authorList>
    </citation>
    <scope>NUCLEOTIDE SEQUENCE</scope>
    <source>
        <strain evidence="3">Expedition CK06-06</strain>
    </source>
</reference>
<keyword evidence="1" id="KW-1133">Transmembrane helix</keyword>
<feature type="transmembrane region" description="Helical" evidence="1">
    <location>
        <begin position="201"/>
        <end position="223"/>
    </location>
</feature>
<feature type="non-terminal residue" evidence="3">
    <location>
        <position position="260"/>
    </location>
</feature>
<feature type="transmembrane region" description="Helical" evidence="1">
    <location>
        <begin position="39"/>
        <end position="61"/>
    </location>
</feature>
<name>X0WCH2_9ZZZZ</name>
<feature type="transmembrane region" description="Helical" evidence="1">
    <location>
        <begin position="81"/>
        <end position="99"/>
    </location>
</feature>
<sequence>SEITRLLIGVPLWLIFWRWAQRLFDSLDRREQESALRKVYLYGVVFVGSLGSVTSATGILAGILRRALGVTSEGEGDIRTSLSAIIALGMLWAYHAFILRDDTTGAQEAPRQAAVRRLYFYLVAAVGLSALLVGLIGDISVIIRSFDVGFGSPLRTEVSWFTAAIIAGLPVWLLPWRQEQNRALETSPEGASARSSIVRKIYLYLFVFAATVTVLSGTMYIVYQLLNWLLISSAPSLSDLGTWIASILIAVCVWLYHGFA</sequence>
<accession>X0WCH2</accession>
<dbReference type="AlphaFoldDB" id="X0WCH2"/>
<feature type="transmembrane region" description="Helical" evidence="1">
    <location>
        <begin position="119"/>
        <end position="146"/>
    </location>
</feature>
<protein>
    <recommendedName>
        <fullName evidence="2">DUF5671 domain-containing protein</fullName>
    </recommendedName>
</protein>
<gene>
    <name evidence="3" type="ORF">S01H1_51324</name>
</gene>
<evidence type="ECO:0000259" key="2">
    <source>
        <dbReference type="Pfam" id="PF18920"/>
    </source>
</evidence>
<dbReference type="Pfam" id="PF18920">
    <property type="entry name" value="DUF5671"/>
    <property type="match status" value="2"/>
</dbReference>
<feature type="domain" description="DUF5671" evidence="2">
    <location>
        <begin position="117"/>
        <end position="250"/>
    </location>
</feature>